<sequence length="45" mass="5382">MHNKFTQIFPIALNKLYIGCNKSDLIATHKYFCITYKIKLNFQMK</sequence>
<dbReference type="AlphaFoldDB" id="E6YXJ8"/>
<name>E6YXJ8_BARSR</name>
<accession>E6YXJ8</accession>
<proteinExistence type="predicted"/>
<protein>
    <submittedName>
        <fullName evidence="1">Uncharacterized protein</fullName>
    </submittedName>
</protein>
<organism evidence="1">
    <name type="scientific">Bartonella schoenbuchensis (strain DSM 13525 / NCTC 13165 / R1)</name>
    <dbReference type="NCBI Taxonomy" id="687861"/>
    <lineage>
        <taxon>Bacteria</taxon>
        <taxon>Pseudomonadati</taxon>
        <taxon>Pseudomonadota</taxon>
        <taxon>Alphaproteobacteria</taxon>
        <taxon>Hyphomicrobiales</taxon>
        <taxon>Bartonellaceae</taxon>
        <taxon>Bartonella</taxon>
    </lineage>
</organism>
<reference evidence="1" key="1">
    <citation type="journal article" date="2011" name="PLoS Genet.">
        <title>Parallel evolution of a type IV secretion system in radiating lineages of the host-restricted bacterial pathogen Bartonella.</title>
        <authorList>
            <person name="Engel P."/>
            <person name="Salzburger W."/>
            <person name="Liesch M."/>
            <person name="Chang C.C."/>
            <person name="Maruyama S."/>
            <person name="Lanz C."/>
            <person name="Calteau A."/>
            <person name="Lajus A."/>
            <person name="Medigue C."/>
            <person name="Schuster S.C."/>
            <person name="Dehio C."/>
        </authorList>
    </citation>
    <scope>NUCLEOTIDE SEQUENCE</scope>
    <source>
        <strain evidence="1">R1</strain>
    </source>
</reference>
<dbReference type="EMBL" id="FN645506">
    <property type="protein sequence ID" value="CBI81586.1"/>
    <property type="molecule type" value="Genomic_DNA"/>
</dbReference>
<gene>
    <name evidence="1" type="ORF">B11C_10060</name>
</gene>
<evidence type="ECO:0000313" key="1">
    <source>
        <dbReference type="EMBL" id="CBI81586.1"/>
    </source>
</evidence>